<evidence type="ECO:0000313" key="5">
    <source>
        <dbReference type="EMBL" id="RNA03264.1"/>
    </source>
</evidence>
<gene>
    <name evidence="5" type="ORF">BpHYR1_041485</name>
</gene>
<dbReference type="OrthoDB" id="361362at2759"/>
<dbReference type="GO" id="GO:0071339">
    <property type="term" value="C:MLL1 complex"/>
    <property type="evidence" value="ECO:0007669"/>
    <property type="project" value="TreeGrafter"/>
</dbReference>
<dbReference type="STRING" id="10195.A0A3M7PWC0"/>
<accession>A0A3M7PWC0</accession>
<feature type="domain" description="Pre-rRNA-processing protein Ipi1 N-terminal" evidence="4">
    <location>
        <begin position="141"/>
        <end position="236"/>
    </location>
</feature>
<keyword evidence="3" id="KW-0539">Nucleus</keyword>
<evidence type="ECO:0000256" key="3">
    <source>
        <dbReference type="ARBA" id="ARBA00023242"/>
    </source>
</evidence>
<evidence type="ECO:0000256" key="2">
    <source>
        <dbReference type="ARBA" id="ARBA00006427"/>
    </source>
</evidence>
<dbReference type="Proteomes" id="UP000276133">
    <property type="component" value="Unassembled WGS sequence"/>
</dbReference>
<comment type="subcellular location">
    <subcellularLocation>
        <location evidence="1">Nucleus</location>
    </subcellularLocation>
</comment>
<reference evidence="5 6" key="1">
    <citation type="journal article" date="2018" name="Sci. Rep.">
        <title>Genomic signatures of local adaptation to the degree of environmental predictability in rotifers.</title>
        <authorList>
            <person name="Franch-Gras L."/>
            <person name="Hahn C."/>
            <person name="Garcia-Roger E.M."/>
            <person name="Carmona M.J."/>
            <person name="Serra M."/>
            <person name="Gomez A."/>
        </authorList>
    </citation>
    <scope>NUCLEOTIDE SEQUENCE [LARGE SCALE GENOMIC DNA]</scope>
    <source>
        <strain evidence="5">HYR1</strain>
    </source>
</reference>
<comment type="caution">
    <text evidence="5">The sequence shown here is derived from an EMBL/GenBank/DDBJ whole genome shotgun (WGS) entry which is preliminary data.</text>
</comment>
<dbReference type="AlphaFoldDB" id="A0A3M7PWC0"/>
<protein>
    <submittedName>
        <fullName evidence="5">Testis-expressed sequence 10 isoform X1</fullName>
    </submittedName>
</protein>
<name>A0A3M7PWC0_BRAPC</name>
<keyword evidence="6" id="KW-1185">Reference proteome</keyword>
<dbReference type="EMBL" id="REGN01008561">
    <property type="protein sequence ID" value="RNA03264.1"/>
    <property type="molecule type" value="Genomic_DNA"/>
</dbReference>
<dbReference type="InterPro" id="IPR011989">
    <property type="entry name" value="ARM-like"/>
</dbReference>
<sequence>MGKNKQQNVVLSKKPDFQKVKFKVGKKLPKNLNETRATFKAKTLTIKQQFQEKEGPVSHRNLTWKELLAHLGHLNQSVKLDALNSLREMIVHNEDLIRLEFSTLLENVCPLFTDRDYKVRENSINLFKTLILLPIFTNSQMLKPFYNLITVYLSCAMTHISDNIKYSSLKILDILCEDLPELVKLSAYTIFDNFVEQISKASVNNDSKRVLKNDPLKFSSTQSWRYNVLTRLYKFLSIISKDYKKPQSEANSIVLRTNSWIINQDHSGTRPLPLHICKKITNKKNVMDLDEFYKHYLKIVAPLLIDCWVEARPDKNYIESNESLSIMYLVMSILNLMMDNLSLTIQNLNQFIKVPKANTVSGYVQSLFLAEFPFILAENFDLENELNKKLINDQISVASLNLLISKFSSSSLLVIDEEKCVDILRYCLKSLDSTRPNKTNELQILLKICHKIFSNFKDSNILKPFLNCFLKMLESDDKSWANKFSIYEFLSQEFMHNQNIVTLNNSLTIFFKQLLKFLLLNLKEKKFDHIESLVDWIRSLMIRKPKNQDIVLKMVENEYINILNLSDFKNKDLNPNMHKKIIELVNWLPRINRYLFTKLAFLILGNNLTIFNINQLLFILKNKMESGSCDQSDYLMFLLHLFNGHSSFELMHDTRSNTKDEFFIFQKEDKFKSHVELCKELELLISCHKNSDLIINVLLSSSVPILNKIEKGVYTTTLFGSLCLISQINNMQSLSQTYDSIVVIWLGKSFYWIATEYFELRSKSNDISECHLACADKLFKKAVEIISKREKIINDCTVQIANMLNLSNDLNNVKNVFLIINFFIKNFSNKLAPSLLLFENIFNVFQKLNETDFIWWHEYTHLIKTIKK</sequence>
<dbReference type="Gene3D" id="1.25.10.10">
    <property type="entry name" value="Leucine-rich Repeat Variant"/>
    <property type="match status" value="1"/>
</dbReference>
<organism evidence="5 6">
    <name type="scientific">Brachionus plicatilis</name>
    <name type="common">Marine rotifer</name>
    <name type="synonym">Brachionus muelleri</name>
    <dbReference type="NCBI Taxonomy" id="10195"/>
    <lineage>
        <taxon>Eukaryota</taxon>
        <taxon>Metazoa</taxon>
        <taxon>Spiralia</taxon>
        <taxon>Gnathifera</taxon>
        <taxon>Rotifera</taxon>
        <taxon>Eurotatoria</taxon>
        <taxon>Monogononta</taxon>
        <taxon>Pseudotrocha</taxon>
        <taxon>Ploima</taxon>
        <taxon>Brachionidae</taxon>
        <taxon>Brachionus</taxon>
    </lineage>
</organism>
<comment type="similarity">
    <text evidence="2">Belongs to the IPI1/TEX10 family.</text>
</comment>
<evidence type="ECO:0000256" key="1">
    <source>
        <dbReference type="ARBA" id="ARBA00004123"/>
    </source>
</evidence>
<dbReference type="SUPFAM" id="SSF48371">
    <property type="entry name" value="ARM repeat"/>
    <property type="match status" value="1"/>
</dbReference>
<dbReference type="InterPro" id="IPR016024">
    <property type="entry name" value="ARM-type_fold"/>
</dbReference>
<dbReference type="PANTHER" id="PTHR16056:SF2">
    <property type="entry name" value="TESTIS-EXPRESSED PROTEIN 10"/>
    <property type="match status" value="1"/>
</dbReference>
<dbReference type="PANTHER" id="PTHR16056">
    <property type="entry name" value="REGULATOR OF MICROTUBULE DYNAMICS PROTEIN"/>
    <property type="match status" value="1"/>
</dbReference>
<dbReference type="InterPro" id="IPR024679">
    <property type="entry name" value="Ipi1_N"/>
</dbReference>
<dbReference type="Pfam" id="PF12333">
    <property type="entry name" value="Ipi1_N"/>
    <property type="match status" value="1"/>
</dbReference>
<proteinExistence type="inferred from homology"/>
<evidence type="ECO:0000259" key="4">
    <source>
        <dbReference type="Pfam" id="PF12333"/>
    </source>
</evidence>
<evidence type="ECO:0000313" key="6">
    <source>
        <dbReference type="Proteomes" id="UP000276133"/>
    </source>
</evidence>
<feature type="non-terminal residue" evidence="5">
    <location>
        <position position="868"/>
    </location>
</feature>